<dbReference type="AlphaFoldDB" id="A0A425C4Q9"/>
<name>A0A425C4Q9_9STRA</name>
<protein>
    <recommendedName>
        <fullName evidence="5">RxLR effector protein</fullName>
    </recommendedName>
</protein>
<sequence length="381" mass="40625">MRLSLFLLLVTLTCIACDSIVASSKGLIQVKTVDTNSQHERTDEIHRKLRKGGVGEVVGAQEAEKLTETLGNIKGGAETLVPNADVMAKKIGVLEKMKGYSSSAMKQFIALLKKIYGRFQQQLKKLHRAPKHDAKAKGSTTPLATNKESETQKVTDMKEGVDTQKVTGKEASPHLDNKDVTTEPKIARPDAKEDNVVKPTETTKEVTGKQNSVPEEDNVVEPKSGENAEIHAGEGENDAASLRASATTEEGNVGKKSPTFLEKSHQALNKKINSALSIFKRKKKPVQTTNSADTSTETTKEVTGEHEPVQPVAEENVVEPKSGAKNKALTGEGANDVANAAQGGESGTSRLVGEIGDDAGGAGKKAHDSSNTLEEGAKKED</sequence>
<dbReference type="Proteomes" id="UP000286097">
    <property type="component" value="Unassembled WGS sequence"/>
</dbReference>
<reference evidence="3 4" key="1">
    <citation type="submission" date="2018-06" db="EMBL/GenBank/DDBJ databases">
        <title>Comparative genomics of downy mildews reveals potential adaptations to biotrophy.</title>
        <authorList>
            <person name="Fletcher K."/>
            <person name="Klosterman S.J."/>
            <person name="Derevnina L."/>
            <person name="Martin F."/>
            <person name="Koike S."/>
            <person name="Reyes Chin-Wo S."/>
            <person name="Mou B."/>
            <person name="Michelmore R."/>
        </authorList>
    </citation>
    <scope>NUCLEOTIDE SEQUENCE [LARGE SCALE GENOMIC DNA]</scope>
    <source>
        <strain evidence="3 4">R13</strain>
    </source>
</reference>
<evidence type="ECO:0000313" key="4">
    <source>
        <dbReference type="Proteomes" id="UP000286097"/>
    </source>
</evidence>
<comment type="caution">
    <text evidence="3">The sequence shown here is derived from an EMBL/GenBank/DDBJ whole genome shotgun (WGS) entry which is preliminary data.</text>
</comment>
<organism evidence="3 4">
    <name type="scientific">Peronospora effusa</name>
    <dbReference type="NCBI Taxonomy" id="542832"/>
    <lineage>
        <taxon>Eukaryota</taxon>
        <taxon>Sar</taxon>
        <taxon>Stramenopiles</taxon>
        <taxon>Oomycota</taxon>
        <taxon>Peronosporomycetes</taxon>
        <taxon>Peronosporales</taxon>
        <taxon>Peronosporaceae</taxon>
        <taxon>Peronospora</taxon>
    </lineage>
</organism>
<evidence type="ECO:0000313" key="3">
    <source>
        <dbReference type="EMBL" id="RQM12023.1"/>
    </source>
</evidence>
<gene>
    <name evidence="3" type="ORF">DD237_006943</name>
</gene>
<feature type="region of interest" description="Disordered" evidence="1">
    <location>
        <begin position="275"/>
        <end position="381"/>
    </location>
</feature>
<keyword evidence="2" id="KW-0732">Signal</keyword>
<feature type="signal peptide" evidence="2">
    <location>
        <begin position="1"/>
        <end position="17"/>
    </location>
</feature>
<evidence type="ECO:0000256" key="1">
    <source>
        <dbReference type="SAM" id="MobiDB-lite"/>
    </source>
</evidence>
<proteinExistence type="predicted"/>
<accession>A0A425C4Q9</accession>
<feature type="compositionally biased region" description="Low complexity" evidence="1">
    <location>
        <begin position="288"/>
        <end position="297"/>
    </location>
</feature>
<evidence type="ECO:0008006" key="5">
    <source>
        <dbReference type="Google" id="ProtNLM"/>
    </source>
</evidence>
<feature type="compositionally biased region" description="Basic and acidic residues" evidence="1">
    <location>
        <begin position="147"/>
        <end position="207"/>
    </location>
</feature>
<feature type="region of interest" description="Disordered" evidence="1">
    <location>
        <begin position="128"/>
        <end position="260"/>
    </location>
</feature>
<evidence type="ECO:0000256" key="2">
    <source>
        <dbReference type="SAM" id="SignalP"/>
    </source>
</evidence>
<dbReference type="EMBL" id="QKXF01000369">
    <property type="protein sequence ID" value="RQM12023.1"/>
    <property type="molecule type" value="Genomic_DNA"/>
</dbReference>
<feature type="compositionally biased region" description="Basic and acidic residues" evidence="1">
    <location>
        <begin position="298"/>
        <end position="308"/>
    </location>
</feature>
<feature type="chain" id="PRO_5019329673" description="RxLR effector protein" evidence="2">
    <location>
        <begin position="18"/>
        <end position="381"/>
    </location>
</feature>
<dbReference type="VEuPathDB" id="FungiDB:DD237_006943"/>
<feature type="compositionally biased region" description="Basic and acidic residues" evidence="1">
    <location>
        <begin position="223"/>
        <end position="234"/>
    </location>
</feature>